<dbReference type="Proteomes" id="UP001189429">
    <property type="component" value="Unassembled WGS sequence"/>
</dbReference>
<protein>
    <submittedName>
        <fullName evidence="1">Uncharacterized protein</fullName>
    </submittedName>
</protein>
<dbReference type="EMBL" id="CAUYUJ010002476">
    <property type="protein sequence ID" value="CAK0800942.1"/>
    <property type="molecule type" value="Genomic_DNA"/>
</dbReference>
<feature type="non-terminal residue" evidence="1">
    <location>
        <position position="1"/>
    </location>
</feature>
<keyword evidence="2" id="KW-1185">Reference proteome</keyword>
<name>A0ABN9QCI3_9DINO</name>
<comment type="caution">
    <text evidence="1">The sequence shown here is derived from an EMBL/GenBank/DDBJ whole genome shotgun (WGS) entry which is preliminary data.</text>
</comment>
<organism evidence="1 2">
    <name type="scientific">Prorocentrum cordatum</name>
    <dbReference type="NCBI Taxonomy" id="2364126"/>
    <lineage>
        <taxon>Eukaryota</taxon>
        <taxon>Sar</taxon>
        <taxon>Alveolata</taxon>
        <taxon>Dinophyceae</taxon>
        <taxon>Prorocentrales</taxon>
        <taxon>Prorocentraceae</taxon>
        <taxon>Prorocentrum</taxon>
    </lineage>
</organism>
<proteinExistence type="predicted"/>
<evidence type="ECO:0000313" key="1">
    <source>
        <dbReference type="EMBL" id="CAK0800942.1"/>
    </source>
</evidence>
<gene>
    <name evidence="1" type="ORF">PCOR1329_LOCUS8965</name>
</gene>
<sequence length="131" mass="14353">DYSQFYQMFARAAASLGSRMAPHQGRHSEVSIDRAQRTRSLDERVKRGRWGSAKSVAKFEGTGRLNDAWTELTPVSRSTSSTASATSRIASCVGADCPPRLYTHDLLPGRIVQWDKPSCGGGAAGWLRDPR</sequence>
<evidence type="ECO:0000313" key="2">
    <source>
        <dbReference type="Proteomes" id="UP001189429"/>
    </source>
</evidence>
<reference evidence="1" key="1">
    <citation type="submission" date="2023-10" db="EMBL/GenBank/DDBJ databases">
        <authorList>
            <person name="Chen Y."/>
            <person name="Shah S."/>
            <person name="Dougan E. K."/>
            <person name="Thang M."/>
            <person name="Chan C."/>
        </authorList>
    </citation>
    <scope>NUCLEOTIDE SEQUENCE [LARGE SCALE GENOMIC DNA]</scope>
</reference>
<accession>A0ABN9QCI3</accession>
<feature type="non-terminal residue" evidence="1">
    <location>
        <position position="131"/>
    </location>
</feature>